<keyword evidence="1" id="KW-1133">Transmembrane helix</keyword>
<comment type="caution">
    <text evidence="3">The sequence shown here is derived from an EMBL/GenBank/DDBJ whole genome shotgun (WGS) entry which is preliminary data.</text>
</comment>
<accession>A0ABW6C020</accession>
<dbReference type="Pfam" id="PF03372">
    <property type="entry name" value="Exo_endo_phos"/>
    <property type="match status" value="1"/>
</dbReference>
<sequence>MSDTRKFFFYLLILLGTLLILATLGSLVADEQWWWVKVLDFPRIQVLIALVMVLVLFLLVQKDRDRHMDEDRYITRDREDKGGIWKASFIVGLVAAVVLQCIYLYPYTGMAEEQVGSVAEEAADPDATVSVLVVNVKMHNRESVGLLRMIDELNPDVVLAIEPNAWWEDVLEPVDEKYAYGMEHPLGNTYGMILYSKFPLRDPEILFLSTDSVPSFHTGLELPGGRTVKFHGVHPTTPFPSGPGTVEDREVALVKVGQMVTNTAVPAIVAGDFNDVSWAQRERLFDGAGLLHDTRVGRGIYPTFGAKNPIMRWPLDYVYVTEDFGVVALERLPDFGSDHFPFYAKLSLKP</sequence>
<keyword evidence="1" id="KW-0472">Membrane</keyword>
<dbReference type="Gene3D" id="3.60.10.10">
    <property type="entry name" value="Endonuclease/exonuclease/phosphatase"/>
    <property type="match status" value="1"/>
</dbReference>
<evidence type="ECO:0000256" key="1">
    <source>
        <dbReference type="SAM" id="Phobius"/>
    </source>
</evidence>
<dbReference type="InterPro" id="IPR036691">
    <property type="entry name" value="Endo/exonu/phosph_ase_sf"/>
</dbReference>
<organism evidence="3 4">
    <name type="scientific">Pontibacter toksunensis</name>
    <dbReference type="NCBI Taxonomy" id="1332631"/>
    <lineage>
        <taxon>Bacteria</taxon>
        <taxon>Pseudomonadati</taxon>
        <taxon>Bacteroidota</taxon>
        <taxon>Cytophagia</taxon>
        <taxon>Cytophagales</taxon>
        <taxon>Hymenobacteraceae</taxon>
        <taxon>Pontibacter</taxon>
    </lineage>
</organism>
<dbReference type="EMBL" id="JBHUOX010000010">
    <property type="protein sequence ID" value="MFD3001638.1"/>
    <property type="molecule type" value="Genomic_DNA"/>
</dbReference>
<feature type="transmembrane region" description="Helical" evidence="1">
    <location>
        <begin position="41"/>
        <end position="61"/>
    </location>
</feature>
<dbReference type="InterPro" id="IPR005135">
    <property type="entry name" value="Endo/exonuclease/phosphatase"/>
</dbReference>
<keyword evidence="3" id="KW-0378">Hydrolase</keyword>
<gene>
    <name evidence="3" type="ORF">ACFS7Z_14800</name>
</gene>
<keyword evidence="4" id="KW-1185">Reference proteome</keyword>
<evidence type="ECO:0000313" key="4">
    <source>
        <dbReference type="Proteomes" id="UP001597641"/>
    </source>
</evidence>
<dbReference type="GO" id="GO:0004519">
    <property type="term" value="F:endonuclease activity"/>
    <property type="evidence" value="ECO:0007669"/>
    <property type="project" value="UniProtKB-KW"/>
</dbReference>
<dbReference type="Proteomes" id="UP001597641">
    <property type="component" value="Unassembled WGS sequence"/>
</dbReference>
<feature type="transmembrane region" description="Helical" evidence="1">
    <location>
        <begin position="82"/>
        <end position="105"/>
    </location>
</feature>
<keyword evidence="3" id="KW-0540">Nuclease</keyword>
<protein>
    <submittedName>
        <fullName evidence="3">Endonuclease/exonuclease/phosphatase family protein</fullName>
    </submittedName>
</protein>
<keyword evidence="3" id="KW-0255">Endonuclease</keyword>
<dbReference type="RefSeq" id="WP_377485928.1">
    <property type="nucleotide sequence ID" value="NZ_JBHUOX010000010.1"/>
</dbReference>
<proteinExistence type="predicted"/>
<name>A0ABW6C020_9BACT</name>
<feature type="domain" description="Endonuclease/exonuclease/phosphatase" evidence="2">
    <location>
        <begin position="135"/>
        <end position="339"/>
    </location>
</feature>
<dbReference type="SUPFAM" id="SSF56219">
    <property type="entry name" value="DNase I-like"/>
    <property type="match status" value="1"/>
</dbReference>
<reference evidence="4" key="1">
    <citation type="journal article" date="2019" name="Int. J. Syst. Evol. Microbiol.">
        <title>The Global Catalogue of Microorganisms (GCM) 10K type strain sequencing project: providing services to taxonomists for standard genome sequencing and annotation.</title>
        <authorList>
            <consortium name="The Broad Institute Genomics Platform"/>
            <consortium name="The Broad Institute Genome Sequencing Center for Infectious Disease"/>
            <person name="Wu L."/>
            <person name="Ma J."/>
        </authorList>
    </citation>
    <scope>NUCLEOTIDE SEQUENCE [LARGE SCALE GENOMIC DNA]</scope>
    <source>
        <strain evidence="4">KCTC 23984</strain>
    </source>
</reference>
<keyword evidence="1" id="KW-0812">Transmembrane</keyword>
<feature type="transmembrane region" description="Helical" evidence="1">
    <location>
        <begin position="7"/>
        <end position="29"/>
    </location>
</feature>
<evidence type="ECO:0000313" key="3">
    <source>
        <dbReference type="EMBL" id="MFD3001638.1"/>
    </source>
</evidence>
<evidence type="ECO:0000259" key="2">
    <source>
        <dbReference type="Pfam" id="PF03372"/>
    </source>
</evidence>